<dbReference type="SUPFAM" id="SSF52540">
    <property type="entry name" value="P-loop containing nucleoside triphosphate hydrolases"/>
    <property type="match status" value="1"/>
</dbReference>
<dbReference type="Gene3D" id="3.40.50.300">
    <property type="entry name" value="P-loop containing nucleotide triphosphate hydrolases"/>
    <property type="match status" value="1"/>
</dbReference>
<dbReference type="GO" id="GO:0003677">
    <property type="term" value="F:DNA binding"/>
    <property type="evidence" value="ECO:0007669"/>
    <property type="project" value="InterPro"/>
</dbReference>
<evidence type="ECO:0000256" key="1">
    <source>
        <dbReference type="SAM" id="MobiDB-lite"/>
    </source>
</evidence>
<organism evidence="3 4">
    <name type="scientific">Pannus brasiliensis CCIBt3594</name>
    <dbReference type="NCBI Taxonomy" id="1427578"/>
    <lineage>
        <taxon>Bacteria</taxon>
        <taxon>Bacillati</taxon>
        <taxon>Cyanobacteriota</taxon>
        <taxon>Cyanophyceae</taxon>
        <taxon>Oscillatoriophycideae</taxon>
        <taxon>Chroococcales</taxon>
        <taxon>Microcystaceae</taxon>
        <taxon>Pannus</taxon>
    </lineage>
</organism>
<dbReference type="PANTHER" id="PTHR47691">
    <property type="entry name" value="REGULATOR-RELATED"/>
    <property type="match status" value="1"/>
</dbReference>
<feature type="region of interest" description="Disordered" evidence="1">
    <location>
        <begin position="99"/>
        <end position="118"/>
    </location>
</feature>
<dbReference type="SUPFAM" id="SSF47413">
    <property type="entry name" value="lambda repressor-like DNA-binding domains"/>
    <property type="match status" value="1"/>
</dbReference>
<reference evidence="3 4" key="1">
    <citation type="submission" date="2024-01" db="EMBL/GenBank/DDBJ databases">
        <title>Genomic insights into the taxonomy and metabolism of the cyanobacterium Pannus brasiliensis CCIBt3594.</title>
        <authorList>
            <person name="Machado M."/>
            <person name="Botero N.B."/>
            <person name="Andreote A.P.D."/>
            <person name="Feitosa A.M.T."/>
            <person name="Popin R."/>
            <person name="Sivonen K."/>
            <person name="Fiore M.F."/>
        </authorList>
    </citation>
    <scope>NUCLEOTIDE SEQUENCE [LARGE SCALE GENOMIC DNA]</scope>
    <source>
        <strain evidence="3 4">CCIBt3594</strain>
    </source>
</reference>
<gene>
    <name evidence="3" type="ORF">V0288_09865</name>
</gene>
<dbReference type="Pfam" id="PF05729">
    <property type="entry name" value="NACHT"/>
    <property type="match status" value="1"/>
</dbReference>
<accession>A0AAW9QWP5</accession>
<dbReference type="PANTHER" id="PTHR47691:SF3">
    <property type="entry name" value="HTH-TYPE TRANSCRIPTIONAL REGULATOR RV0890C-RELATED"/>
    <property type="match status" value="1"/>
</dbReference>
<dbReference type="InterPro" id="IPR001387">
    <property type="entry name" value="Cro/C1-type_HTH"/>
</dbReference>
<evidence type="ECO:0000259" key="2">
    <source>
        <dbReference type="Pfam" id="PF05729"/>
    </source>
</evidence>
<dbReference type="EMBL" id="JBAFSM010000015">
    <property type="protein sequence ID" value="MEG3437424.1"/>
    <property type="molecule type" value="Genomic_DNA"/>
</dbReference>
<comment type="caution">
    <text evidence="3">The sequence shown here is derived from an EMBL/GenBank/DDBJ whole genome shotgun (WGS) entry which is preliminary data.</text>
</comment>
<dbReference type="CDD" id="cd00093">
    <property type="entry name" value="HTH_XRE"/>
    <property type="match status" value="1"/>
</dbReference>
<keyword evidence="4" id="KW-1185">Reference proteome</keyword>
<evidence type="ECO:0000313" key="3">
    <source>
        <dbReference type="EMBL" id="MEG3437424.1"/>
    </source>
</evidence>
<dbReference type="AlphaFoldDB" id="A0AAW9QWP5"/>
<dbReference type="PRINTS" id="PR00364">
    <property type="entry name" value="DISEASERSIST"/>
</dbReference>
<evidence type="ECO:0000313" key="4">
    <source>
        <dbReference type="Proteomes" id="UP001328733"/>
    </source>
</evidence>
<protein>
    <submittedName>
        <fullName evidence="3">Helix-turn-helix transcriptional regulator</fullName>
    </submittedName>
</protein>
<dbReference type="RefSeq" id="WP_332864906.1">
    <property type="nucleotide sequence ID" value="NZ_JBAFSM010000015.1"/>
</dbReference>
<sequence>MPQSQRRHRKIAILTPLGLQKLQTAISESDLWNPYTKSATLEALSEQTGLSINTLSKVHNRQVNVDLRTLNRYFNAFNLTLEAGDYICPVQVARMRSPVSGRSSGELPVMPSPSPTTTVHWGTAPDVSAFYDRAAELATLTRWIGEERCRLISLVGMEGIGKTWLVAKLAEQIQSEFEMVIWHSLRPIKRGLPSIPSVPDFLDDLIRYFTPRSETHLLENIDGKILFLLDRLRQTRSLLIVDHVDVVLQCPPHVESDRRSYQPGSDSEEYEELFQYLGQGRHPSCVVLTSREEPKKIQRSTGNHSPIRVLPLEGLPVTGARQIFRARGIFRGSPSEWERLITYYGGNPLMLEIVAATIERLFNSNLTEFFDNGTPIFDEIRELLDRQFDGLSPIEKTVIEVLAKQDSPLEFTELRSRVSPKISTTVLLALLKSMKARSLLEKTTKFFSLPPLLKDYRRERHPVRSMIYGDFPRVL</sequence>
<dbReference type="InterPro" id="IPR027417">
    <property type="entry name" value="P-loop_NTPase"/>
</dbReference>
<feature type="domain" description="NACHT" evidence="2">
    <location>
        <begin position="150"/>
        <end position="325"/>
    </location>
</feature>
<proteinExistence type="predicted"/>
<name>A0AAW9QWP5_9CHRO</name>
<dbReference type="InterPro" id="IPR010982">
    <property type="entry name" value="Lambda_DNA-bd_dom_sf"/>
</dbReference>
<dbReference type="InterPro" id="IPR007111">
    <property type="entry name" value="NACHT_NTPase"/>
</dbReference>
<dbReference type="Proteomes" id="UP001328733">
    <property type="component" value="Unassembled WGS sequence"/>
</dbReference>